<dbReference type="SUPFAM" id="SSF160246">
    <property type="entry name" value="EspE N-terminal domain-like"/>
    <property type="match status" value="1"/>
</dbReference>
<dbReference type="GO" id="GO:0016887">
    <property type="term" value="F:ATP hydrolysis activity"/>
    <property type="evidence" value="ECO:0007669"/>
    <property type="project" value="TreeGrafter"/>
</dbReference>
<dbReference type="InterPro" id="IPR037257">
    <property type="entry name" value="T2SS_E_N_sf"/>
</dbReference>
<dbReference type="Proteomes" id="UP000009173">
    <property type="component" value="Chromosome"/>
</dbReference>
<dbReference type="HOGENOM" id="CLU_013446_10_1_7"/>
<dbReference type="CDD" id="cd01129">
    <property type="entry name" value="PulE-GspE-like"/>
    <property type="match status" value="1"/>
</dbReference>
<evidence type="ECO:0000256" key="2">
    <source>
        <dbReference type="ARBA" id="ARBA00022741"/>
    </source>
</evidence>
<dbReference type="InterPro" id="IPR027417">
    <property type="entry name" value="P-loop_NTPase"/>
</dbReference>
<gene>
    <name evidence="5" type="ordered locus">Dvul_1792</name>
</gene>
<dbReference type="PANTHER" id="PTHR30258">
    <property type="entry name" value="TYPE II SECRETION SYSTEM PROTEIN GSPE-RELATED"/>
    <property type="match status" value="1"/>
</dbReference>
<dbReference type="PANTHER" id="PTHR30258:SF3">
    <property type="entry name" value="SLL1921 PROTEIN"/>
    <property type="match status" value="1"/>
</dbReference>
<dbReference type="PROSITE" id="PS00662">
    <property type="entry name" value="T2SP_E"/>
    <property type="match status" value="1"/>
</dbReference>
<dbReference type="SUPFAM" id="SSF52540">
    <property type="entry name" value="P-loop containing nucleoside triphosphate hydrolases"/>
    <property type="match status" value="1"/>
</dbReference>
<dbReference type="InterPro" id="IPR001482">
    <property type="entry name" value="T2SS/T4SS_dom"/>
</dbReference>
<dbReference type="InterPro" id="IPR007831">
    <property type="entry name" value="T2SS_GspE_N"/>
</dbReference>
<dbReference type="Pfam" id="PF05157">
    <property type="entry name" value="MshEN"/>
    <property type="match status" value="1"/>
</dbReference>
<dbReference type="EMBL" id="CP000527">
    <property type="protein sequence ID" value="ABM28809.1"/>
    <property type="molecule type" value="Genomic_DNA"/>
</dbReference>
<dbReference type="Pfam" id="PF00437">
    <property type="entry name" value="T2SSE"/>
    <property type="match status" value="1"/>
</dbReference>
<dbReference type="FunFam" id="3.30.450.90:FF:000001">
    <property type="entry name" value="Type II secretion system ATPase GspE"/>
    <property type="match status" value="1"/>
</dbReference>
<protein>
    <submittedName>
        <fullName evidence="5">Type II secretion system protein E (GspE)</fullName>
    </submittedName>
</protein>
<organism evidence="5 6">
    <name type="scientific">Nitratidesulfovibrio vulgaris (strain DP4)</name>
    <name type="common">Desulfovibrio vulgaris</name>
    <dbReference type="NCBI Taxonomy" id="391774"/>
    <lineage>
        <taxon>Bacteria</taxon>
        <taxon>Pseudomonadati</taxon>
        <taxon>Thermodesulfobacteriota</taxon>
        <taxon>Desulfovibrionia</taxon>
        <taxon>Desulfovibrionales</taxon>
        <taxon>Desulfovibrionaceae</taxon>
        <taxon>Nitratidesulfovibrio</taxon>
    </lineage>
</organism>
<reference evidence="6" key="1">
    <citation type="journal article" date="2009" name="Environ. Microbiol.">
        <title>Contribution of mobile genetic elements to Desulfovibrio vulgaris genome plasticity.</title>
        <authorList>
            <person name="Walker C.B."/>
            <person name="Stolyar S."/>
            <person name="Chivian D."/>
            <person name="Pinel N."/>
            <person name="Gabster J.A."/>
            <person name="Dehal P.S."/>
            <person name="He Z."/>
            <person name="Yang Z.K."/>
            <person name="Yen H.C."/>
            <person name="Zhou J."/>
            <person name="Wall J.D."/>
            <person name="Hazen T.C."/>
            <person name="Arkin A.P."/>
            <person name="Stahl D.A."/>
        </authorList>
    </citation>
    <scope>NUCLEOTIDE SEQUENCE [LARGE SCALE GENOMIC DNA]</scope>
    <source>
        <strain evidence="6">DP4</strain>
    </source>
</reference>
<comment type="similarity">
    <text evidence="1">Belongs to the GSP E family.</text>
</comment>
<dbReference type="GO" id="GO:0005886">
    <property type="term" value="C:plasma membrane"/>
    <property type="evidence" value="ECO:0007669"/>
    <property type="project" value="TreeGrafter"/>
</dbReference>
<dbReference type="KEGG" id="dvl:Dvul_1792"/>
<dbReference type="GO" id="GO:0005524">
    <property type="term" value="F:ATP binding"/>
    <property type="evidence" value="ECO:0007669"/>
    <property type="project" value="UniProtKB-KW"/>
</dbReference>
<name>A0A0H3A881_NITV4</name>
<dbReference type="AlphaFoldDB" id="A0A0H3A881"/>
<dbReference type="Gene3D" id="3.30.450.90">
    <property type="match status" value="1"/>
</dbReference>
<dbReference type="Gene3D" id="3.40.50.300">
    <property type="entry name" value="P-loop containing nucleotide triphosphate hydrolases"/>
    <property type="match status" value="1"/>
</dbReference>
<feature type="domain" description="Bacterial type II secretion system protein E" evidence="4">
    <location>
        <begin position="386"/>
        <end position="400"/>
    </location>
</feature>
<evidence type="ECO:0000313" key="6">
    <source>
        <dbReference type="Proteomes" id="UP000009173"/>
    </source>
</evidence>
<evidence type="ECO:0000259" key="4">
    <source>
        <dbReference type="PROSITE" id="PS00662"/>
    </source>
</evidence>
<dbReference type="Gene3D" id="3.30.300.160">
    <property type="entry name" value="Type II secretion system, protein E, N-terminal domain"/>
    <property type="match status" value="1"/>
</dbReference>
<accession>A0A0H3A881</accession>
<evidence type="ECO:0000256" key="3">
    <source>
        <dbReference type="ARBA" id="ARBA00022840"/>
    </source>
</evidence>
<proteinExistence type="inferred from homology"/>
<dbReference type="FunFam" id="3.40.50.300:FF:000398">
    <property type="entry name" value="Type IV pilus assembly ATPase PilB"/>
    <property type="match status" value="1"/>
</dbReference>
<keyword evidence="3" id="KW-0067">ATP-binding</keyword>
<evidence type="ECO:0000313" key="5">
    <source>
        <dbReference type="EMBL" id="ABM28809.1"/>
    </source>
</evidence>
<evidence type="ECO:0000256" key="1">
    <source>
        <dbReference type="ARBA" id="ARBA00006611"/>
    </source>
</evidence>
<sequence length="573" mass="62596">MRKRVRLGELLVETGIISDEQLKVALRDHKKSGLRLGQFLIKTGVCREGDVVATVSRQLRIDRYSPQDFPLSLNMAERLPLETAQKCNAVPLQQHGHVLVVAMTDPLDIDACDTIEFATNSEVEPVICTEQEFNQLFSAVYGMFTNLDGVIESLGDLHTATAAKTETEDRDVALEELASQADLAPVVRLVNSILAQAVREGASDVHISPEKDSIQVRFRIDGKLREAPAPPKNVAPAMVSRLKILGNMDIAVTRVPQDGRFTMNLDNREINVRVSSIPTIYGENMVLRLLDMSGRDYTLDQLGMEQTDHTVIKRVIHKPYGMILSTGPTGSGKSTSLYAILKSINTPEINIITLEDPVEYRIGGIRQVQLNRKAGMTFASGLRSILRQDPDVVMVGEIRDAETASIAVQAALTGHLVLSTLHTNDAAGAVTRLIDMGIEPFLVSSVMLASFAQRLVRRVCPNCAEPYDPPHAALAAFGIDPAEGHDGRSRFLKGRGCFHCAHTGYRGRTGLFEILPMVPEIQELVVRRSSTQVIANTAIEAGLMRTLVQDAALKVRAGITTVEEAATAVMLQG</sequence>
<keyword evidence="2" id="KW-0547">Nucleotide-binding</keyword>
<dbReference type="RefSeq" id="WP_011792468.1">
    <property type="nucleotide sequence ID" value="NC_008751.1"/>
</dbReference>